<dbReference type="Proteomes" id="UP000276542">
    <property type="component" value="Unassembled WGS sequence"/>
</dbReference>
<evidence type="ECO:0000256" key="1">
    <source>
        <dbReference type="SAM" id="MobiDB-lite"/>
    </source>
</evidence>
<accession>A0A3A5HI75</accession>
<proteinExistence type="predicted"/>
<feature type="region of interest" description="Disordered" evidence="1">
    <location>
        <begin position="203"/>
        <end position="232"/>
    </location>
</feature>
<comment type="caution">
    <text evidence="2">The sequence shown here is derived from an EMBL/GenBank/DDBJ whole genome shotgun (WGS) entry which is preliminary data.</text>
</comment>
<organism evidence="2 3">
    <name type="scientific">Nocardioides cavernaquae</name>
    <dbReference type="NCBI Taxonomy" id="2321396"/>
    <lineage>
        <taxon>Bacteria</taxon>
        <taxon>Bacillati</taxon>
        <taxon>Actinomycetota</taxon>
        <taxon>Actinomycetes</taxon>
        <taxon>Propionibacteriales</taxon>
        <taxon>Nocardioidaceae</taxon>
        <taxon>Nocardioides</taxon>
    </lineage>
</organism>
<dbReference type="PROSITE" id="PS51257">
    <property type="entry name" value="PROKAR_LIPOPROTEIN"/>
    <property type="match status" value="1"/>
</dbReference>
<feature type="compositionally biased region" description="Low complexity" evidence="1">
    <location>
        <begin position="208"/>
        <end position="217"/>
    </location>
</feature>
<reference evidence="3" key="1">
    <citation type="submission" date="2018-09" db="EMBL/GenBank/DDBJ databases">
        <authorList>
            <person name="Zhu H."/>
        </authorList>
    </citation>
    <scope>NUCLEOTIDE SEQUENCE [LARGE SCALE GENOMIC DNA]</scope>
    <source>
        <strain evidence="3">K1W22B-1</strain>
    </source>
</reference>
<evidence type="ECO:0008006" key="4">
    <source>
        <dbReference type="Google" id="ProtNLM"/>
    </source>
</evidence>
<evidence type="ECO:0000313" key="3">
    <source>
        <dbReference type="Proteomes" id="UP000276542"/>
    </source>
</evidence>
<evidence type="ECO:0000313" key="2">
    <source>
        <dbReference type="EMBL" id="RJS47600.1"/>
    </source>
</evidence>
<sequence>MTAMSSRGRLVRRRSAVVSVVLAVGLSAGVTGCGSDGDGEKKPGKAKPTTTAGVTLTPSGANLELGEAATLKWVPNQNVTGLVDIAVTTILQGSEKDTAKVEIKPRPEGMRLYYVKIHLKNLGKTDLGGVSPNTLPLHLDEGADLLQQPASIDPKLKFDLCPSSALPAKFGKGAEADVCLVYVATAPIEKLLLQPEAGDVIEWPGTVTTPSPTPSKAATKKPAAKKPAAKAS</sequence>
<feature type="region of interest" description="Disordered" evidence="1">
    <location>
        <begin position="33"/>
        <end position="52"/>
    </location>
</feature>
<protein>
    <recommendedName>
        <fullName evidence="4">DUF4352 domain-containing protein</fullName>
    </recommendedName>
</protein>
<dbReference type="AlphaFoldDB" id="A0A3A5HI75"/>
<dbReference type="EMBL" id="QYRP01000002">
    <property type="protein sequence ID" value="RJS47600.1"/>
    <property type="molecule type" value="Genomic_DNA"/>
</dbReference>
<gene>
    <name evidence="2" type="ORF">D4739_16215</name>
</gene>
<keyword evidence="3" id="KW-1185">Reference proteome</keyword>
<feature type="compositionally biased region" description="Basic residues" evidence="1">
    <location>
        <begin position="218"/>
        <end position="232"/>
    </location>
</feature>
<name>A0A3A5HI75_9ACTN</name>